<reference evidence="2 3" key="1">
    <citation type="submission" date="2016-10" db="EMBL/GenBank/DDBJ databases">
        <authorList>
            <person name="de Groot N.N."/>
        </authorList>
    </citation>
    <scope>NUCLEOTIDE SEQUENCE [LARGE SCALE GENOMIC DNA]</scope>
    <source>
        <strain evidence="2 3">DSM 25383</strain>
    </source>
</reference>
<organism evidence="2 3">
    <name type="scientific">Alistipes timonensis JC136</name>
    <dbReference type="NCBI Taxonomy" id="1033731"/>
    <lineage>
        <taxon>Bacteria</taxon>
        <taxon>Pseudomonadati</taxon>
        <taxon>Bacteroidota</taxon>
        <taxon>Bacteroidia</taxon>
        <taxon>Bacteroidales</taxon>
        <taxon>Rikenellaceae</taxon>
        <taxon>Alistipes</taxon>
    </lineage>
</organism>
<dbReference type="EMBL" id="FNRI01000006">
    <property type="protein sequence ID" value="SEA79440.1"/>
    <property type="molecule type" value="Genomic_DNA"/>
</dbReference>
<evidence type="ECO:0008006" key="4">
    <source>
        <dbReference type="Google" id="ProtNLM"/>
    </source>
</evidence>
<dbReference type="RefSeq" id="WP_010266472.1">
    <property type="nucleotide sequence ID" value="NZ_CAEG01000021.1"/>
</dbReference>
<keyword evidence="3" id="KW-1185">Reference proteome</keyword>
<evidence type="ECO:0000256" key="1">
    <source>
        <dbReference type="SAM" id="SignalP"/>
    </source>
</evidence>
<protein>
    <recommendedName>
        <fullName evidence="4">Repeat domain-containing protein</fullName>
    </recommendedName>
</protein>
<sequence length="463" mass="52441">MKKLLYTLLLLPAALSAREFSPREALTLDLGTPVKQCRLTPLNLGSGERGFVTVFSAEKSIDPYEGNFTFPKDTPKIAVFDAAGRELWRRELPHTIPGVWFMPLLPMDMDGDGCDEIYYVANTCERPFDYDGYRLERADARTGRVTGSWQWPAPAHNQANSYKWRFLLIGGHADDGSPVLVTVQGTYKEIQMQGWNGDMSRRWKVKIPDDGRGARGSHSTPIFDLRRDGCEQFMYGERCFSFDTGEQLFILDGDAWNEHSDLVQPWWDAESGRWCFFTTREKGDDGKQPRAVMFDQTGRRLWEIAERKGHYHHGWVGNFGPRGERIAMAGRYPFKGEAVPSKGCVGKTYDARTGEEVKIDFPIKGTVVDFNGDGIHELYTDGALYDRTGRVVLKTGKGLLVAAKKVLPLAGEQIVVARPDGRIVFWADRNARENPDRFDTEVYRDNVRLSSAGYGHRYPVLNF</sequence>
<evidence type="ECO:0000313" key="2">
    <source>
        <dbReference type="EMBL" id="SEA79440.1"/>
    </source>
</evidence>
<keyword evidence="1" id="KW-0732">Signal</keyword>
<name>A0A1H4E4F6_9BACT</name>
<dbReference type="InterPro" id="IPR011047">
    <property type="entry name" value="Quinoprotein_ADH-like_sf"/>
</dbReference>
<feature type="signal peptide" evidence="1">
    <location>
        <begin position="1"/>
        <end position="17"/>
    </location>
</feature>
<accession>A0A1H4E4F6</accession>
<evidence type="ECO:0000313" key="3">
    <source>
        <dbReference type="Proteomes" id="UP000183253"/>
    </source>
</evidence>
<dbReference type="OrthoDB" id="9802318at2"/>
<dbReference type="SUPFAM" id="SSF50998">
    <property type="entry name" value="Quinoprotein alcohol dehydrogenase-like"/>
    <property type="match status" value="1"/>
</dbReference>
<dbReference type="Proteomes" id="UP000183253">
    <property type="component" value="Unassembled WGS sequence"/>
</dbReference>
<gene>
    <name evidence="2" type="ORF">SAMN05444145_106165</name>
</gene>
<dbReference type="STRING" id="1033731.SAMN05444145_106165"/>
<dbReference type="AlphaFoldDB" id="A0A1H4E4F6"/>
<feature type="chain" id="PRO_5010353995" description="Repeat domain-containing protein" evidence="1">
    <location>
        <begin position="18"/>
        <end position="463"/>
    </location>
</feature>
<proteinExistence type="predicted"/>